<sequence length="503" mass="54395">MAMYEIGSGAPRDLVTRDRLQSQRASSHYADPVTVRGAHDGEPNNAEHVKPHRAVLEYDEGHTTLAGLSRVAVASVDEVENVLTLGYMNVSLDRETLSPEAHLVVVLSLDRGGSATFVVVAGVGGHESPTARAAFAEARHLAMYAGSLASPDGSGRTPGIDYRSHWLTKALMPSWAAGAVSAVVCLNGDRRRTPLEFFAAQLAVNVGAVARAYAVLDELEPSLPPTPQLSSADAAKAKAAHTRALLAEQEGIIAALRAQVRALQVEKRGPHAMVYATHGEVPAVSETATGTLRTALLQAKREKMQVLVTHRERVDELARELDAARLAASDGENEASRALIAERERRFKAERTIVQLEDELRERATQIDSLTHKLARLQQRTDERIASLQGTIRSHKAAALEKLRAAEARYDEQRGQVEELGTQVARLMKVASKARAQRDEDTQVDDLLDRLVPLISEQAAHLGSLEERVGALVGSGNAESYPSFVAGVDVDLDITPPIRSPER</sequence>
<evidence type="ECO:0000313" key="3">
    <source>
        <dbReference type="EMBL" id="KNC54834.1"/>
    </source>
</evidence>
<feature type="coiled-coil region" evidence="1">
    <location>
        <begin position="307"/>
        <end position="423"/>
    </location>
</feature>
<organism evidence="3 4">
    <name type="scientific">Thecamonas trahens ATCC 50062</name>
    <dbReference type="NCBI Taxonomy" id="461836"/>
    <lineage>
        <taxon>Eukaryota</taxon>
        <taxon>Apusozoa</taxon>
        <taxon>Apusomonadida</taxon>
        <taxon>Apusomonadidae</taxon>
        <taxon>Thecamonas</taxon>
    </lineage>
</organism>
<protein>
    <submittedName>
        <fullName evidence="3">Uncharacterized protein</fullName>
    </submittedName>
</protein>
<dbReference type="GeneID" id="25561427"/>
<dbReference type="EMBL" id="GL349438">
    <property type="protein sequence ID" value="KNC54834.1"/>
    <property type="molecule type" value="Genomic_DNA"/>
</dbReference>
<keyword evidence="4" id="KW-1185">Reference proteome</keyword>
<name>A0A0L0DR90_THETB</name>
<gene>
    <name evidence="3" type="ORF">AMSG_01686</name>
</gene>
<reference evidence="3 4" key="1">
    <citation type="submission" date="2010-05" db="EMBL/GenBank/DDBJ databases">
        <title>The Genome Sequence of Thecamonas trahens ATCC 50062.</title>
        <authorList>
            <consortium name="The Broad Institute Genome Sequencing Platform"/>
            <person name="Russ C."/>
            <person name="Cuomo C."/>
            <person name="Shea T."/>
            <person name="Young S.K."/>
            <person name="Zeng Q."/>
            <person name="Koehrsen M."/>
            <person name="Haas B."/>
            <person name="Borodovsky M."/>
            <person name="Guigo R."/>
            <person name="Alvarado L."/>
            <person name="Berlin A."/>
            <person name="Bochicchio J."/>
            <person name="Borenstein D."/>
            <person name="Chapman S."/>
            <person name="Chen Z."/>
            <person name="Freedman E."/>
            <person name="Gellesch M."/>
            <person name="Goldberg J."/>
            <person name="Griggs A."/>
            <person name="Gujja S."/>
            <person name="Heilman E."/>
            <person name="Heiman D."/>
            <person name="Hepburn T."/>
            <person name="Howarth C."/>
            <person name="Jen D."/>
            <person name="Larson L."/>
            <person name="Mehta T."/>
            <person name="Park D."/>
            <person name="Pearson M."/>
            <person name="Roberts A."/>
            <person name="Saif S."/>
            <person name="Shenoy N."/>
            <person name="Sisk P."/>
            <person name="Stolte C."/>
            <person name="Sykes S."/>
            <person name="Thomson T."/>
            <person name="Walk T."/>
            <person name="White J."/>
            <person name="Yandava C."/>
            <person name="Burger G."/>
            <person name="Gray M.W."/>
            <person name="Holland P.W.H."/>
            <person name="King N."/>
            <person name="Lang F.B.F."/>
            <person name="Roger A.J."/>
            <person name="Ruiz-Trillo I."/>
            <person name="Lander E."/>
            <person name="Nusbaum C."/>
        </authorList>
    </citation>
    <scope>NUCLEOTIDE SEQUENCE [LARGE SCALE GENOMIC DNA]</scope>
    <source>
        <strain evidence="3 4">ATCC 50062</strain>
    </source>
</reference>
<evidence type="ECO:0000313" key="4">
    <source>
        <dbReference type="Proteomes" id="UP000054408"/>
    </source>
</evidence>
<proteinExistence type="predicted"/>
<feature type="region of interest" description="Disordered" evidence="2">
    <location>
        <begin position="14"/>
        <end position="46"/>
    </location>
</feature>
<dbReference type="Proteomes" id="UP000054408">
    <property type="component" value="Unassembled WGS sequence"/>
</dbReference>
<accession>A0A0L0DR90</accession>
<keyword evidence="1" id="KW-0175">Coiled coil</keyword>
<feature type="compositionally biased region" description="Basic and acidic residues" evidence="2">
    <location>
        <begin position="37"/>
        <end position="46"/>
    </location>
</feature>
<dbReference type="RefSeq" id="XP_013761731.1">
    <property type="nucleotide sequence ID" value="XM_013906277.1"/>
</dbReference>
<dbReference type="AlphaFoldDB" id="A0A0L0DR90"/>
<evidence type="ECO:0000256" key="1">
    <source>
        <dbReference type="SAM" id="Coils"/>
    </source>
</evidence>
<evidence type="ECO:0000256" key="2">
    <source>
        <dbReference type="SAM" id="MobiDB-lite"/>
    </source>
</evidence>